<dbReference type="EMBL" id="JAUDFV010000132">
    <property type="protein sequence ID" value="KAL2728637.1"/>
    <property type="molecule type" value="Genomic_DNA"/>
</dbReference>
<dbReference type="Gene3D" id="3.40.605.10">
    <property type="entry name" value="Aldehyde Dehydrogenase, Chain A, domain 1"/>
    <property type="match status" value="1"/>
</dbReference>
<dbReference type="GO" id="GO:0016620">
    <property type="term" value="F:oxidoreductase activity, acting on the aldehyde or oxo group of donors, NAD or NADP as acceptor"/>
    <property type="evidence" value="ECO:0007669"/>
    <property type="project" value="UniProtKB-ARBA"/>
</dbReference>
<keyword evidence="2" id="KW-0812">Transmembrane</keyword>
<dbReference type="InterPro" id="IPR016162">
    <property type="entry name" value="Ald_DH_N"/>
</dbReference>
<dbReference type="InterPro" id="IPR016163">
    <property type="entry name" value="Ald_DH_C"/>
</dbReference>
<name>A0ABD2B7C7_VESSQ</name>
<dbReference type="InterPro" id="IPR012394">
    <property type="entry name" value="Aldehyde_DH_NAD(P)"/>
</dbReference>
<dbReference type="SUPFAM" id="SSF53720">
    <property type="entry name" value="ALDH-like"/>
    <property type="match status" value="1"/>
</dbReference>
<evidence type="ECO:0000313" key="3">
    <source>
        <dbReference type="EMBL" id="KAL2728637.1"/>
    </source>
</evidence>
<dbReference type="Proteomes" id="UP001607302">
    <property type="component" value="Unassembled WGS sequence"/>
</dbReference>
<dbReference type="PANTHER" id="PTHR43570">
    <property type="entry name" value="ALDEHYDE DEHYDROGENASE"/>
    <property type="match status" value="1"/>
</dbReference>
<protein>
    <submittedName>
        <fullName evidence="3">Uncharacterized protein</fullName>
    </submittedName>
</protein>
<keyword evidence="4" id="KW-1185">Reference proteome</keyword>
<gene>
    <name evidence="3" type="ORF">V1478_006269</name>
</gene>
<evidence type="ECO:0000256" key="2">
    <source>
        <dbReference type="SAM" id="Phobius"/>
    </source>
</evidence>
<sequence>MILNNTSSGGVCVNDTMLHVAVETLPFGGVGNSGMGAYHGKYTYDTFVHKKGCLIKDFNIIGEKLAACRYPPYSDTKLNMLESLVAKRPDVPGIKYIPHLILFGLGVVATIGFKAAMKKSITLIILLGFLSRRPVVTASLWASTKSRSSY</sequence>
<keyword evidence="1" id="KW-0560">Oxidoreductase</keyword>
<keyword evidence="2" id="KW-0472">Membrane</keyword>
<reference evidence="3 4" key="1">
    <citation type="journal article" date="2024" name="Ann. Entomol. Soc. Am.">
        <title>Genomic analyses of the southern and eastern yellowjacket wasps (Hymenoptera: Vespidae) reveal evolutionary signatures of social life.</title>
        <authorList>
            <person name="Catto M.A."/>
            <person name="Caine P.B."/>
            <person name="Orr S.E."/>
            <person name="Hunt B.G."/>
            <person name="Goodisman M.A.D."/>
        </authorList>
    </citation>
    <scope>NUCLEOTIDE SEQUENCE [LARGE SCALE GENOMIC DNA]</scope>
    <source>
        <strain evidence="3">233</strain>
        <tissue evidence="3">Head and thorax</tissue>
    </source>
</reference>
<dbReference type="InterPro" id="IPR016161">
    <property type="entry name" value="Ald_DH/histidinol_DH"/>
</dbReference>
<feature type="transmembrane region" description="Helical" evidence="2">
    <location>
        <begin position="96"/>
        <end position="115"/>
    </location>
</feature>
<keyword evidence="2" id="KW-1133">Transmembrane helix</keyword>
<dbReference type="Gene3D" id="3.40.309.10">
    <property type="entry name" value="Aldehyde Dehydrogenase, Chain A, domain 2"/>
    <property type="match status" value="1"/>
</dbReference>
<evidence type="ECO:0000256" key="1">
    <source>
        <dbReference type="ARBA" id="ARBA00023002"/>
    </source>
</evidence>
<dbReference type="PANTHER" id="PTHR43570:SF16">
    <property type="entry name" value="ALDEHYDE DEHYDROGENASE TYPE III, ISOFORM Q"/>
    <property type="match status" value="1"/>
</dbReference>
<organism evidence="3 4">
    <name type="scientific">Vespula squamosa</name>
    <name type="common">Southern yellow jacket</name>
    <name type="synonym">Wasp</name>
    <dbReference type="NCBI Taxonomy" id="30214"/>
    <lineage>
        <taxon>Eukaryota</taxon>
        <taxon>Metazoa</taxon>
        <taxon>Ecdysozoa</taxon>
        <taxon>Arthropoda</taxon>
        <taxon>Hexapoda</taxon>
        <taxon>Insecta</taxon>
        <taxon>Pterygota</taxon>
        <taxon>Neoptera</taxon>
        <taxon>Endopterygota</taxon>
        <taxon>Hymenoptera</taxon>
        <taxon>Apocrita</taxon>
        <taxon>Aculeata</taxon>
        <taxon>Vespoidea</taxon>
        <taxon>Vespidae</taxon>
        <taxon>Vespinae</taxon>
        <taxon>Vespula</taxon>
    </lineage>
</organism>
<accession>A0ABD2B7C7</accession>
<dbReference type="AlphaFoldDB" id="A0ABD2B7C7"/>
<evidence type="ECO:0000313" key="4">
    <source>
        <dbReference type="Proteomes" id="UP001607302"/>
    </source>
</evidence>
<proteinExistence type="predicted"/>
<comment type="caution">
    <text evidence="3">The sequence shown here is derived from an EMBL/GenBank/DDBJ whole genome shotgun (WGS) entry which is preliminary data.</text>
</comment>